<dbReference type="PANTHER" id="PTHR42703:SF1">
    <property type="entry name" value="NA(+)_H(+) ANTIPORTER SUBUNIT D1"/>
    <property type="match status" value="1"/>
</dbReference>
<dbReference type="GO" id="GO:0005886">
    <property type="term" value="C:plasma membrane"/>
    <property type="evidence" value="ECO:0007669"/>
    <property type="project" value="UniProtKB-SubCell"/>
</dbReference>
<feature type="transmembrane region" description="Helical" evidence="8">
    <location>
        <begin position="236"/>
        <end position="258"/>
    </location>
</feature>
<dbReference type="Proteomes" id="UP000182108">
    <property type="component" value="Unassembled WGS sequence"/>
</dbReference>
<dbReference type="PANTHER" id="PTHR42703">
    <property type="entry name" value="NADH DEHYDROGENASE"/>
    <property type="match status" value="1"/>
</dbReference>
<keyword evidence="11" id="KW-1185">Reference proteome</keyword>
<evidence type="ECO:0000256" key="8">
    <source>
        <dbReference type="SAM" id="Phobius"/>
    </source>
</evidence>
<feature type="transmembrane region" description="Helical" evidence="8">
    <location>
        <begin position="296"/>
        <end position="318"/>
    </location>
</feature>
<feature type="transmembrane region" description="Helical" evidence="8">
    <location>
        <begin position="79"/>
        <end position="99"/>
    </location>
</feature>
<feature type="transmembrane region" description="Helical" evidence="8">
    <location>
        <begin position="366"/>
        <end position="386"/>
    </location>
</feature>
<dbReference type="EMBL" id="CYHH01000004">
    <property type="protein sequence ID" value="CUB06748.1"/>
    <property type="molecule type" value="Genomic_DNA"/>
</dbReference>
<feature type="transmembrane region" description="Helical" evidence="8">
    <location>
        <begin position="270"/>
        <end position="289"/>
    </location>
</feature>
<dbReference type="InterPro" id="IPR050586">
    <property type="entry name" value="CPA3_Na-H_Antiporter_D"/>
</dbReference>
<keyword evidence="5 8" id="KW-1133">Transmembrane helix</keyword>
<dbReference type="InterPro" id="IPR003918">
    <property type="entry name" value="NADH_UbQ_OxRdtase"/>
</dbReference>
<feature type="transmembrane region" description="Helical" evidence="8">
    <location>
        <begin position="324"/>
        <end position="345"/>
    </location>
</feature>
<dbReference type="InterPro" id="IPR001750">
    <property type="entry name" value="ND/Mrp_TM"/>
</dbReference>
<dbReference type="PRINTS" id="PR01437">
    <property type="entry name" value="NUOXDRDTASE4"/>
</dbReference>
<keyword evidence="3" id="KW-1003">Cell membrane</keyword>
<evidence type="ECO:0000313" key="10">
    <source>
        <dbReference type="EMBL" id="CUB06748.1"/>
    </source>
</evidence>
<evidence type="ECO:0000256" key="4">
    <source>
        <dbReference type="ARBA" id="ARBA00022692"/>
    </source>
</evidence>
<gene>
    <name evidence="10" type="ORF">Ga0061068_10425</name>
</gene>
<evidence type="ECO:0000256" key="2">
    <source>
        <dbReference type="ARBA" id="ARBA00005346"/>
    </source>
</evidence>
<evidence type="ECO:0000256" key="5">
    <source>
        <dbReference type="ARBA" id="ARBA00022989"/>
    </source>
</evidence>
<keyword evidence="6 8" id="KW-0472">Membrane</keyword>
<evidence type="ECO:0000256" key="7">
    <source>
        <dbReference type="RuleBase" id="RU000320"/>
    </source>
</evidence>
<evidence type="ECO:0000313" key="11">
    <source>
        <dbReference type="Proteomes" id="UP000182108"/>
    </source>
</evidence>
<protein>
    <submittedName>
        <fullName evidence="10">Formate hydrogenlyase subunit 3/Multisubunit Na+/H+ antiporter, MnhD subunit</fullName>
    </submittedName>
</protein>
<dbReference type="OrthoDB" id="5288794at2"/>
<evidence type="ECO:0000259" key="9">
    <source>
        <dbReference type="Pfam" id="PF00361"/>
    </source>
</evidence>
<dbReference type="RefSeq" id="WP_055423230.1">
    <property type="nucleotide sequence ID" value="NZ_CYHH01000004.1"/>
</dbReference>
<reference evidence="11" key="1">
    <citation type="submission" date="2015-08" db="EMBL/GenBank/DDBJ databases">
        <authorList>
            <person name="Babu N.S."/>
            <person name="Beckwith C.J."/>
            <person name="Beseler K.G."/>
            <person name="Brison A."/>
            <person name="Carone J.V."/>
            <person name="Caskin T.P."/>
            <person name="Diamond M."/>
            <person name="Durham M.E."/>
            <person name="Foxe J.M."/>
            <person name="Go M."/>
            <person name="Henderson B.A."/>
            <person name="Jones I.B."/>
            <person name="McGettigan J.A."/>
            <person name="Micheletti S.J."/>
            <person name="Nasrallah M.E."/>
            <person name="Ortiz D."/>
            <person name="Piller C.R."/>
            <person name="Privatt S.R."/>
            <person name="Schneider S.L."/>
            <person name="Sharp S."/>
            <person name="Smith T.C."/>
            <person name="Stanton J.D."/>
            <person name="Ullery H.E."/>
            <person name="Wilson R.J."/>
            <person name="Serrano M.G."/>
            <person name="Buck G."/>
            <person name="Lee V."/>
            <person name="Wang Y."/>
            <person name="Carvalho R."/>
            <person name="Voegtly L."/>
            <person name="Shi R."/>
            <person name="Duckworth R."/>
            <person name="Johnson A."/>
            <person name="Loviza R."/>
            <person name="Walstead R."/>
            <person name="Shah Z."/>
            <person name="Kiflezghi M."/>
            <person name="Wade K."/>
            <person name="Ball S.L."/>
            <person name="Bradley K.W."/>
            <person name="Asai D.J."/>
            <person name="Bowman C.A."/>
            <person name="Russell D.A."/>
            <person name="Pope W.H."/>
            <person name="Jacobs-Sera D."/>
            <person name="Hendrix R.W."/>
            <person name="Hatfull G.F."/>
        </authorList>
    </citation>
    <scope>NUCLEOTIDE SEQUENCE [LARGE SCALE GENOMIC DNA]</scope>
    <source>
        <strain evidence="11">JCM 19170</strain>
    </source>
</reference>
<evidence type="ECO:0000256" key="1">
    <source>
        <dbReference type="ARBA" id="ARBA00004651"/>
    </source>
</evidence>
<comment type="subcellular location">
    <subcellularLocation>
        <location evidence="1">Cell membrane</location>
        <topology evidence="1">Multi-pass membrane protein</topology>
    </subcellularLocation>
    <subcellularLocation>
        <location evidence="7">Membrane</location>
        <topology evidence="7">Multi-pass membrane protein</topology>
    </subcellularLocation>
</comment>
<sequence length="498" mass="50959">MTAHLPVLPVLIPAVSAAVMVALTRQDVVLARVLAFASAAAQIGVAILLFAAVREGEILVYRLGDWPVPYGIALVADRLSVALVLLTAGLGAVLLLQALSAWDRAGPHFHPLFQFQLMGIYGAFLTGDFFNLFVFFEVMLIASYGLMVHGGGAARLTNAMQYMVVNLIGSTLFLFAVSLVYNAAGTLNFADLAVRVPTVPASDRGILMAGGMLLCVVFLLKAAVVPLQFWLPGAYGHAPGVAAALFALLSKVGAYALLRFALVGLGLGQLAALEPLAWLTLLAGALGVLAAPTLGVLAGFASIASIGVLFVGLAGAQAPRLGAGLYYLVHSTLAGAALFVLADLVRAARRKEGDAVVGGQNFAGRALLGGGFFLAAIAAVGLPPLSGFVGKIALLRSIPVEGGAGAASWAFVLVTSFLLLLGLSRAGSRVFWKAQGEAPAAARGPAAGGVAVLALLFAAMFAWAIAAEPALAYFTQAAQALLEPGAYVQAVTGAGVFR</sequence>
<feature type="transmembrane region" description="Helical" evidence="8">
    <location>
        <begin position="119"/>
        <end position="142"/>
    </location>
</feature>
<dbReference type="NCBIfam" id="NF009309">
    <property type="entry name" value="PRK12666.1"/>
    <property type="match status" value="1"/>
</dbReference>
<proteinExistence type="inferred from homology"/>
<feature type="transmembrane region" description="Helical" evidence="8">
    <location>
        <begin position="33"/>
        <end position="53"/>
    </location>
</feature>
<accession>A0A0K6IUI3</accession>
<feature type="transmembrane region" description="Helical" evidence="8">
    <location>
        <begin position="444"/>
        <end position="466"/>
    </location>
</feature>
<keyword evidence="10" id="KW-0456">Lyase</keyword>
<feature type="transmembrane region" description="Helical" evidence="8">
    <location>
        <begin position="204"/>
        <end position="224"/>
    </location>
</feature>
<evidence type="ECO:0000256" key="6">
    <source>
        <dbReference type="ARBA" id="ARBA00023136"/>
    </source>
</evidence>
<dbReference type="GO" id="GO:0016829">
    <property type="term" value="F:lyase activity"/>
    <property type="evidence" value="ECO:0007669"/>
    <property type="project" value="UniProtKB-KW"/>
</dbReference>
<organism evidence="10 11">
    <name type="scientific">Tepidiphilus thermophilus</name>
    <dbReference type="NCBI Taxonomy" id="876478"/>
    <lineage>
        <taxon>Bacteria</taxon>
        <taxon>Pseudomonadati</taxon>
        <taxon>Pseudomonadota</taxon>
        <taxon>Hydrogenophilia</taxon>
        <taxon>Hydrogenophilales</taxon>
        <taxon>Hydrogenophilaceae</taxon>
        <taxon>Tepidiphilus</taxon>
    </lineage>
</organism>
<feature type="transmembrane region" description="Helical" evidence="8">
    <location>
        <begin position="163"/>
        <end position="184"/>
    </location>
</feature>
<name>A0A0K6IUI3_9PROT</name>
<dbReference type="AlphaFoldDB" id="A0A0K6IUI3"/>
<comment type="similarity">
    <text evidence="2">Belongs to the CPA3 antiporters (TC 2.A.63) subunit D family.</text>
</comment>
<keyword evidence="4 7" id="KW-0812">Transmembrane</keyword>
<dbReference type="GO" id="GO:0042773">
    <property type="term" value="P:ATP synthesis coupled electron transport"/>
    <property type="evidence" value="ECO:0007669"/>
    <property type="project" value="InterPro"/>
</dbReference>
<dbReference type="Pfam" id="PF00361">
    <property type="entry name" value="Proton_antipo_M"/>
    <property type="match status" value="1"/>
</dbReference>
<dbReference type="GO" id="GO:0008137">
    <property type="term" value="F:NADH dehydrogenase (ubiquinone) activity"/>
    <property type="evidence" value="ECO:0007669"/>
    <property type="project" value="InterPro"/>
</dbReference>
<feature type="transmembrane region" description="Helical" evidence="8">
    <location>
        <begin position="406"/>
        <end position="423"/>
    </location>
</feature>
<evidence type="ECO:0000256" key="3">
    <source>
        <dbReference type="ARBA" id="ARBA00022475"/>
    </source>
</evidence>
<feature type="domain" description="NADH:quinone oxidoreductase/Mrp antiporter transmembrane" evidence="9">
    <location>
        <begin position="128"/>
        <end position="398"/>
    </location>
</feature>